<dbReference type="GO" id="GO:0016020">
    <property type="term" value="C:membrane"/>
    <property type="evidence" value="ECO:0007669"/>
    <property type="project" value="UniProtKB-SubCell"/>
</dbReference>
<keyword evidence="1" id="KW-1133">Transmembrane helix</keyword>
<keyword evidence="1" id="KW-0472">Membrane</keyword>
<dbReference type="Proteomes" id="UP001250538">
    <property type="component" value="Unassembled WGS sequence"/>
</dbReference>
<organism evidence="3 4">
    <name type="scientific">Paenibacillus suaedae</name>
    <dbReference type="NCBI Taxonomy" id="3077233"/>
    <lineage>
        <taxon>Bacteria</taxon>
        <taxon>Bacillati</taxon>
        <taxon>Bacillota</taxon>
        <taxon>Bacilli</taxon>
        <taxon>Bacillales</taxon>
        <taxon>Paenibacillaceae</taxon>
        <taxon>Paenibacillus</taxon>
    </lineage>
</organism>
<feature type="transmembrane region" description="Helical" evidence="1">
    <location>
        <begin position="47"/>
        <end position="67"/>
    </location>
</feature>
<dbReference type="InterPro" id="IPR026841">
    <property type="entry name" value="Aur1/Ipt1"/>
</dbReference>
<keyword evidence="1" id="KW-0812">Transmembrane</keyword>
<accession>A0AAJ2JVT0</accession>
<feature type="domain" description="Inositolphosphotransferase Aur1/Ipt1" evidence="2">
    <location>
        <begin position="87"/>
        <end position="253"/>
    </location>
</feature>
<dbReference type="Pfam" id="PF14378">
    <property type="entry name" value="PAP2_3"/>
    <property type="match status" value="1"/>
</dbReference>
<sequence>MVLFQSMQTVTLWTIVTVIVLVWFGSRRQPLAVAGAFLRSLWTSRSFLIALIAMVLILMVNGMELTLEKMLQINWDFTSNIHQLEGQFVYSVQQIFNHPLLTQFVSFFYIVVFQALIVASLGIYTTNGNIRMAHAVCYAIMINYIVAIPFYLFFPVNEVWSYAPAGVSFRMLEVFPNFEEQYRAFSGIDNCFPSLHTSISVTVALLASQSGNRRWAIFTAASAIIIVFSIFYLGIHWLTDMLAGTVLAMVASWVGLKLAGVQPKLSLLPDRQKTFSKSYTNSNDIS</sequence>
<dbReference type="AlphaFoldDB" id="A0AAJ2JVT0"/>
<feature type="transmembrane region" description="Helical" evidence="1">
    <location>
        <begin position="6"/>
        <end position="26"/>
    </location>
</feature>
<feature type="transmembrane region" description="Helical" evidence="1">
    <location>
        <begin position="104"/>
        <end position="124"/>
    </location>
</feature>
<dbReference type="Gene3D" id="1.20.144.10">
    <property type="entry name" value="Phosphatidic acid phosphatase type 2/haloperoxidase"/>
    <property type="match status" value="1"/>
</dbReference>
<dbReference type="CDD" id="cd03386">
    <property type="entry name" value="PAP2_Aur1_like"/>
    <property type="match status" value="1"/>
</dbReference>
<dbReference type="EMBL" id="JAVYAA010000002">
    <property type="protein sequence ID" value="MDT8977267.1"/>
    <property type="molecule type" value="Genomic_DNA"/>
</dbReference>
<dbReference type="SUPFAM" id="SSF48317">
    <property type="entry name" value="Acid phosphatase/Vanadium-dependent haloperoxidase"/>
    <property type="match status" value="1"/>
</dbReference>
<gene>
    <name evidence="3" type="ORF">RQP50_13520</name>
</gene>
<keyword evidence="4" id="KW-1185">Reference proteome</keyword>
<dbReference type="InterPro" id="IPR036938">
    <property type="entry name" value="PAP2/HPO_sf"/>
</dbReference>
<reference evidence="4" key="1">
    <citation type="submission" date="2023-09" db="EMBL/GenBank/DDBJ databases">
        <title>Paenibacillus sp. chi10 Genome sequencing and assembly.</title>
        <authorList>
            <person name="Kim I."/>
        </authorList>
    </citation>
    <scope>NUCLEOTIDE SEQUENCE [LARGE SCALE GENOMIC DNA]</scope>
    <source>
        <strain evidence="4">chi10</strain>
    </source>
</reference>
<name>A0AAJ2JVT0_9BACL</name>
<evidence type="ECO:0000313" key="4">
    <source>
        <dbReference type="Proteomes" id="UP001250538"/>
    </source>
</evidence>
<feature type="transmembrane region" description="Helical" evidence="1">
    <location>
        <begin position="136"/>
        <end position="154"/>
    </location>
</feature>
<protein>
    <submittedName>
        <fullName evidence="3">Phosphatase PAP2 family protein</fullName>
    </submittedName>
</protein>
<dbReference type="RefSeq" id="WP_021257032.1">
    <property type="nucleotide sequence ID" value="NZ_JAVYAA010000002.1"/>
</dbReference>
<evidence type="ECO:0000313" key="3">
    <source>
        <dbReference type="EMBL" id="MDT8977267.1"/>
    </source>
</evidence>
<feature type="transmembrane region" description="Helical" evidence="1">
    <location>
        <begin position="215"/>
        <end position="235"/>
    </location>
</feature>
<comment type="caution">
    <text evidence="3">The sequence shown here is derived from an EMBL/GenBank/DDBJ whole genome shotgun (WGS) entry which is preliminary data.</text>
</comment>
<evidence type="ECO:0000256" key="1">
    <source>
        <dbReference type="SAM" id="Phobius"/>
    </source>
</evidence>
<evidence type="ECO:0000259" key="2">
    <source>
        <dbReference type="Pfam" id="PF14378"/>
    </source>
</evidence>
<proteinExistence type="predicted"/>